<evidence type="ECO:0000256" key="4">
    <source>
        <dbReference type="ARBA" id="ARBA00022797"/>
    </source>
</evidence>
<dbReference type="AlphaFoldDB" id="A0A443ISJ8"/>
<feature type="domain" description="VOC" evidence="9">
    <location>
        <begin position="145"/>
        <end position="270"/>
    </location>
</feature>
<dbReference type="Gene3D" id="3.10.180.10">
    <property type="entry name" value="2,3-Dihydroxybiphenyl 1,2-Dioxygenase, domain 1"/>
    <property type="match status" value="2"/>
</dbReference>
<dbReference type="RefSeq" id="WP_120073136.1">
    <property type="nucleotide sequence ID" value="NZ_CP126113.1"/>
</dbReference>
<dbReference type="Proteomes" id="UP000273811">
    <property type="component" value="Unassembled WGS sequence"/>
</dbReference>
<dbReference type="InterPro" id="IPR050383">
    <property type="entry name" value="GlyoxalaseI/FosfomycinResist"/>
</dbReference>
<accession>A0A443ISJ8</accession>
<dbReference type="GO" id="GO:0008687">
    <property type="term" value="F:3,4-dihydroxyphenylacetate 2,3-dioxygenase activity"/>
    <property type="evidence" value="ECO:0007669"/>
    <property type="project" value="UniProtKB-EC"/>
</dbReference>
<reference evidence="10" key="1">
    <citation type="submission" date="2018-12" db="EMBL/GenBank/DDBJ databases">
        <authorList>
            <person name="Sun L."/>
            <person name="Chen Z."/>
        </authorList>
    </citation>
    <scope>NUCLEOTIDE SEQUENCE [LARGE SCALE GENOMIC DNA]</scope>
    <source>
        <strain evidence="10">DSM 16012</strain>
    </source>
</reference>
<evidence type="ECO:0000259" key="9">
    <source>
        <dbReference type="PROSITE" id="PS51819"/>
    </source>
</evidence>
<evidence type="ECO:0000256" key="8">
    <source>
        <dbReference type="RuleBase" id="RU000683"/>
    </source>
</evidence>
<evidence type="ECO:0000256" key="2">
    <source>
        <dbReference type="ARBA" id="ARBA00008784"/>
    </source>
</evidence>
<gene>
    <name evidence="10" type="primary">hpaD</name>
    <name evidence="10" type="ORF">D4N35_010160</name>
</gene>
<dbReference type="PROSITE" id="PS51819">
    <property type="entry name" value="VOC"/>
    <property type="match status" value="2"/>
</dbReference>
<dbReference type="InterPro" id="IPR011981">
    <property type="entry name" value="DHPA_dOase_Mn/Fe"/>
</dbReference>
<comment type="cofactor">
    <cofactor evidence="1 8">
        <name>Fe(2+)</name>
        <dbReference type="ChEBI" id="CHEBI:29033"/>
    </cofactor>
</comment>
<organism evidence="10 11">
    <name type="scientific">Siminovitchia fortis</name>
    <dbReference type="NCBI Taxonomy" id="254758"/>
    <lineage>
        <taxon>Bacteria</taxon>
        <taxon>Bacillati</taxon>
        <taxon>Bacillota</taxon>
        <taxon>Bacilli</taxon>
        <taxon>Bacillales</taxon>
        <taxon>Bacillaceae</taxon>
        <taxon>Siminovitchia</taxon>
    </lineage>
</organism>
<evidence type="ECO:0000313" key="10">
    <source>
        <dbReference type="EMBL" id="RWR10069.1"/>
    </source>
</evidence>
<evidence type="ECO:0000256" key="6">
    <source>
        <dbReference type="ARBA" id="ARBA00023002"/>
    </source>
</evidence>
<name>A0A443ISJ8_9BACI</name>
<comment type="caution">
    <text evidence="10">The sequence shown here is derived from an EMBL/GenBank/DDBJ whole genome shotgun (WGS) entry which is preliminary data.</text>
</comment>
<dbReference type="EC" id="1.13.11.15" evidence="10"/>
<dbReference type="OrthoDB" id="317332at2"/>
<keyword evidence="3" id="KW-0479">Metal-binding</keyword>
<evidence type="ECO:0000256" key="5">
    <source>
        <dbReference type="ARBA" id="ARBA00022964"/>
    </source>
</evidence>
<evidence type="ECO:0000256" key="1">
    <source>
        <dbReference type="ARBA" id="ARBA00001954"/>
    </source>
</evidence>
<protein>
    <submittedName>
        <fullName evidence="10">3,4-dihydroxyphenylacetate 2,3-dioxygenase</fullName>
        <ecNumber evidence="10">1.13.11.15</ecNumber>
    </submittedName>
</protein>
<evidence type="ECO:0000256" key="7">
    <source>
        <dbReference type="ARBA" id="ARBA00023004"/>
    </source>
</evidence>
<dbReference type="NCBIfam" id="TIGR02295">
    <property type="entry name" value="HpaD"/>
    <property type="match status" value="1"/>
</dbReference>
<keyword evidence="4 8" id="KW-0058">Aromatic hydrocarbons catabolism</keyword>
<dbReference type="InterPro" id="IPR004360">
    <property type="entry name" value="Glyas_Fos-R_dOase_dom"/>
</dbReference>
<keyword evidence="5 8" id="KW-0223">Dioxygenase</keyword>
<dbReference type="EMBL" id="QYTU02000020">
    <property type="protein sequence ID" value="RWR10069.1"/>
    <property type="molecule type" value="Genomic_DNA"/>
</dbReference>
<keyword evidence="11" id="KW-1185">Reference proteome</keyword>
<dbReference type="Pfam" id="PF00903">
    <property type="entry name" value="Glyoxalase"/>
    <property type="match status" value="2"/>
</dbReference>
<sequence>MSNGKFDIVRLHHAEITVTDLDRARHFYCDGLGLIETESDENQIYLRALEDANHHCLVLTKGKQASLKHIAYRVSADSDLDALDELFTELGVKKRWVEAGEEKGQGRALRIQDPGGIPVEFFYEMEKADRMLQKYHLQGNVKIKRIDHANCLITNIDDLYAWYSENLGFRTSEYTVKVDKENNEENIWAAWMHRKPSVHDLALISETGPRFHHTGFWMDDAKSILDACDHLASLGYYANIERSPGRHGTSNAFFVYVRDPDGNRMELYTGDYFTNDPDWEPIKWDLADPQRATFWGAMPPKSWVEEAVPVEDIHTGELLPIVPFRKKEHV</sequence>
<dbReference type="GO" id="GO:0008198">
    <property type="term" value="F:ferrous iron binding"/>
    <property type="evidence" value="ECO:0007669"/>
    <property type="project" value="InterPro"/>
</dbReference>
<dbReference type="InterPro" id="IPR029068">
    <property type="entry name" value="Glyas_Bleomycin-R_OHBP_Dase"/>
</dbReference>
<comment type="similarity">
    <text evidence="2 8">Belongs to the extradiol ring-cleavage dioxygenase family.</text>
</comment>
<dbReference type="PROSITE" id="PS00082">
    <property type="entry name" value="EXTRADIOL_DIOXYGENAS"/>
    <property type="match status" value="1"/>
</dbReference>
<evidence type="ECO:0000313" key="11">
    <source>
        <dbReference type="Proteomes" id="UP000273811"/>
    </source>
</evidence>
<keyword evidence="6 8" id="KW-0560">Oxidoreductase</keyword>
<proteinExistence type="inferred from homology"/>
<keyword evidence="7 8" id="KW-0408">Iron</keyword>
<dbReference type="SUPFAM" id="SSF54593">
    <property type="entry name" value="Glyoxalase/Bleomycin resistance protein/Dihydroxybiphenyl dioxygenase"/>
    <property type="match status" value="1"/>
</dbReference>
<feature type="domain" description="VOC" evidence="9">
    <location>
        <begin position="10"/>
        <end position="124"/>
    </location>
</feature>
<dbReference type="PANTHER" id="PTHR21366">
    <property type="entry name" value="GLYOXALASE FAMILY PROTEIN"/>
    <property type="match status" value="1"/>
</dbReference>
<evidence type="ECO:0000256" key="3">
    <source>
        <dbReference type="ARBA" id="ARBA00022723"/>
    </source>
</evidence>
<dbReference type="InterPro" id="IPR000486">
    <property type="entry name" value="Xdiol_ring_cleave_dOase_1/2"/>
</dbReference>
<dbReference type="InterPro" id="IPR037523">
    <property type="entry name" value="VOC_core"/>
</dbReference>